<dbReference type="GO" id="GO:0005789">
    <property type="term" value="C:endoplasmic reticulum membrane"/>
    <property type="evidence" value="ECO:0007669"/>
    <property type="project" value="UniProtKB-SubCell"/>
</dbReference>
<dbReference type="Gene3D" id="1.20.5.110">
    <property type="match status" value="1"/>
</dbReference>
<dbReference type="PANTHER" id="PTHR12701:SF20">
    <property type="entry name" value="ENDOPLASMIC RETICULUM TRANSMEMBRANE PROTEIN"/>
    <property type="match status" value="1"/>
</dbReference>
<evidence type="ECO:0000256" key="9">
    <source>
        <dbReference type="ARBA" id="ARBA00023054"/>
    </source>
</evidence>
<feature type="domain" description="BAP29/BAP31 transmembrane" evidence="13">
    <location>
        <begin position="1"/>
        <end position="134"/>
    </location>
</feature>
<evidence type="ECO:0000256" key="7">
    <source>
        <dbReference type="ARBA" id="ARBA00022927"/>
    </source>
</evidence>
<dbReference type="InterPro" id="IPR040463">
    <property type="entry name" value="BAP29/BAP31_N"/>
</dbReference>
<organism evidence="15">
    <name type="scientific">Hadrurus spadix</name>
    <dbReference type="NCBI Taxonomy" id="141984"/>
    <lineage>
        <taxon>Eukaryota</taxon>
        <taxon>Metazoa</taxon>
        <taxon>Ecdysozoa</taxon>
        <taxon>Arthropoda</taxon>
        <taxon>Chelicerata</taxon>
        <taxon>Arachnida</taxon>
        <taxon>Scorpiones</taxon>
        <taxon>Iurida</taxon>
        <taxon>Iuroidea</taxon>
        <taxon>Hadrurus</taxon>
    </lineage>
</organism>
<feature type="transmembrane region" description="Helical" evidence="11">
    <location>
        <begin position="48"/>
        <end position="64"/>
    </location>
</feature>
<dbReference type="EMBL" id="GFAH01000099">
    <property type="protein sequence ID" value="JAV48290.1"/>
    <property type="molecule type" value="Transcribed_RNA"/>
</dbReference>
<keyword evidence="8 11" id="KW-1133">Transmembrane helix</keyword>
<dbReference type="InterPro" id="IPR008417">
    <property type="entry name" value="BAP29/BAP31"/>
</dbReference>
<keyword evidence="10 11" id="KW-0472">Membrane</keyword>
<dbReference type="AlphaFoldDB" id="A0A1W7RAW7"/>
<feature type="transmembrane region" description="Helical" evidence="11">
    <location>
        <begin position="6"/>
        <end position="27"/>
    </location>
</feature>
<evidence type="ECO:0000259" key="13">
    <source>
        <dbReference type="Pfam" id="PF05529"/>
    </source>
</evidence>
<proteinExistence type="inferred from homology"/>
<evidence type="ECO:0000313" key="15">
    <source>
        <dbReference type="EMBL" id="JAV48290.1"/>
    </source>
</evidence>
<evidence type="ECO:0000259" key="14">
    <source>
        <dbReference type="Pfam" id="PF18035"/>
    </source>
</evidence>
<feature type="transmembrane region" description="Helical" evidence="11">
    <location>
        <begin position="103"/>
        <end position="131"/>
    </location>
</feature>
<keyword evidence="5 11" id="KW-0256">Endoplasmic reticulum</keyword>
<sequence>MSLQWTLIATFLYAEIAVLVLLLLPFIPPSTWQRFFKSRFFKALGSQANLYFTVFFVILVLFFLDSIREMHKYSVGKQREEEHGHLDVEVQQSMRLFRAQRNFYIAGFALFLSLVIRRLVILISAQAVVLARAEASMKQAQSATEAAERLRKEQEQRVIEAEDAAENQGNVAREMQEKEIQKLKEELKNAKEEFSHVQINFKAMKEQAESNSRAYDELLKENTKLQKQLEIASGESGDKKSD</sequence>
<feature type="domain" description="Bap31/Bap29 cytoplasmic coiled-coil" evidence="14">
    <location>
        <begin position="178"/>
        <end position="242"/>
    </location>
</feature>
<feature type="coiled-coil region" evidence="12">
    <location>
        <begin position="130"/>
        <end position="235"/>
    </location>
</feature>
<dbReference type="InterPro" id="IPR041672">
    <property type="entry name" value="Bap31/Bap29_C"/>
</dbReference>
<keyword evidence="6 11" id="KW-0931">ER-Golgi transport</keyword>
<name>A0A1W7RAW7_9SCOR</name>
<dbReference type="PANTHER" id="PTHR12701">
    <property type="entry name" value="BCR-ASSOCIATED PROTEIN, BAP"/>
    <property type="match status" value="1"/>
</dbReference>
<comment type="subcellular location">
    <subcellularLocation>
        <location evidence="1 11">Endoplasmic reticulum membrane</location>
        <topology evidence="1 11">Multi-pass membrane protein</topology>
    </subcellularLocation>
</comment>
<dbReference type="GO" id="GO:0070973">
    <property type="term" value="P:protein localization to endoplasmic reticulum exit site"/>
    <property type="evidence" value="ECO:0007669"/>
    <property type="project" value="UniProtKB-UniRule"/>
</dbReference>
<evidence type="ECO:0000256" key="5">
    <source>
        <dbReference type="ARBA" id="ARBA00022824"/>
    </source>
</evidence>
<keyword evidence="15" id="KW-0675">Receptor</keyword>
<dbReference type="Pfam" id="PF05529">
    <property type="entry name" value="Bap31"/>
    <property type="match status" value="1"/>
</dbReference>
<protein>
    <recommendedName>
        <fullName evidence="11">Endoplasmic reticulum transmembrane protein</fullName>
    </recommendedName>
</protein>
<evidence type="ECO:0000256" key="2">
    <source>
        <dbReference type="ARBA" id="ARBA00007956"/>
    </source>
</evidence>
<keyword evidence="4 11" id="KW-0812">Transmembrane</keyword>
<comment type="function">
    <text evidence="11">May play a role in anterograde transport of membrane proteins from the endoplasmic reticulum to the Golgi.</text>
</comment>
<evidence type="ECO:0000256" key="3">
    <source>
        <dbReference type="ARBA" id="ARBA00022448"/>
    </source>
</evidence>
<keyword evidence="3 11" id="KW-0813">Transport</keyword>
<evidence type="ECO:0000256" key="1">
    <source>
        <dbReference type="ARBA" id="ARBA00004477"/>
    </source>
</evidence>
<evidence type="ECO:0000256" key="8">
    <source>
        <dbReference type="ARBA" id="ARBA00022989"/>
    </source>
</evidence>
<evidence type="ECO:0000256" key="4">
    <source>
        <dbReference type="ARBA" id="ARBA00022692"/>
    </source>
</evidence>
<keyword evidence="7 11" id="KW-0653">Protein transport</keyword>
<evidence type="ECO:0000256" key="11">
    <source>
        <dbReference type="RuleBase" id="RU367026"/>
    </source>
</evidence>
<dbReference type="GO" id="GO:0006886">
    <property type="term" value="P:intracellular protein transport"/>
    <property type="evidence" value="ECO:0007669"/>
    <property type="project" value="UniProtKB-UniRule"/>
</dbReference>
<reference evidence="15" key="1">
    <citation type="submission" date="2016-11" db="EMBL/GenBank/DDBJ databases">
        <title>Venom-gland transcriptomics and venom proteomics of the black-back scorpion (Hadrurus spadix) reveal detectability challenges and an unexplored realm of animal toxin diversity.</title>
        <authorList>
            <person name="Rokyta D.R."/>
            <person name="Ward M.J."/>
        </authorList>
    </citation>
    <scope>NUCLEOTIDE SEQUENCE</scope>
    <source>
        <tissue evidence="15">Venom gland</tissue>
    </source>
</reference>
<dbReference type="GO" id="GO:0006888">
    <property type="term" value="P:endoplasmic reticulum to Golgi vesicle-mediated transport"/>
    <property type="evidence" value="ECO:0007669"/>
    <property type="project" value="UniProtKB-UniRule"/>
</dbReference>
<keyword evidence="9 12" id="KW-0175">Coiled coil</keyword>
<dbReference type="Pfam" id="PF18035">
    <property type="entry name" value="Bap31_Bap29_C"/>
    <property type="match status" value="1"/>
</dbReference>
<comment type="similarity">
    <text evidence="2 11">Belongs to the BCAP29/BCAP31 family.</text>
</comment>
<evidence type="ECO:0000256" key="6">
    <source>
        <dbReference type="ARBA" id="ARBA00022892"/>
    </source>
</evidence>
<evidence type="ECO:0000256" key="12">
    <source>
        <dbReference type="SAM" id="Coils"/>
    </source>
</evidence>
<accession>A0A1W7RAW7</accession>
<evidence type="ECO:0000256" key="10">
    <source>
        <dbReference type="ARBA" id="ARBA00023136"/>
    </source>
</evidence>